<proteinExistence type="predicted"/>
<accession>A0AAX3X2B8</accession>
<organism evidence="1 2">
    <name type="scientific">Lysinibacillus pakistanensis</name>
    <dbReference type="NCBI Taxonomy" id="759811"/>
    <lineage>
        <taxon>Bacteria</taxon>
        <taxon>Bacillati</taxon>
        <taxon>Bacillota</taxon>
        <taxon>Bacilli</taxon>
        <taxon>Bacillales</taxon>
        <taxon>Bacillaceae</taxon>
        <taxon>Lysinibacillus</taxon>
    </lineage>
</organism>
<dbReference type="Proteomes" id="UP001178322">
    <property type="component" value="Chromosome"/>
</dbReference>
<dbReference type="AlphaFoldDB" id="A0AAX3X2B8"/>
<evidence type="ECO:0008006" key="3">
    <source>
        <dbReference type="Google" id="ProtNLM"/>
    </source>
</evidence>
<dbReference type="EMBL" id="CP126101">
    <property type="protein sequence ID" value="WHY54159.1"/>
    <property type="molecule type" value="Genomic_DNA"/>
</dbReference>
<gene>
    <name evidence="1" type="ORF">QNH24_09455</name>
</gene>
<sequence>MLGNLPPMKFNLGEKVRFTFNGHDLVGIVKIADFGGSIEHDYHSYDIFAEDGCFYKYIPEAACRIAE</sequence>
<evidence type="ECO:0000313" key="2">
    <source>
        <dbReference type="Proteomes" id="UP001178322"/>
    </source>
</evidence>
<name>A0AAX3X2B8_9BACI</name>
<evidence type="ECO:0000313" key="1">
    <source>
        <dbReference type="EMBL" id="WHY54159.1"/>
    </source>
</evidence>
<dbReference type="RefSeq" id="WP_283872787.1">
    <property type="nucleotide sequence ID" value="NZ_CP126101.1"/>
</dbReference>
<reference evidence="1" key="1">
    <citation type="submission" date="2023-05" db="EMBL/GenBank/DDBJ databases">
        <title>Comparative genomics of Bacillaceae isolates and their secondary metabolite potential.</title>
        <authorList>
            <person name="Song L."/>
            <person name="Nielsen L.J."/>
            <person name="Mohite O."/>
            <person name="Xu X."/>
            <person name="Weber T."/>
            <person name="Kovacs A.T."/>
        </authorList>
    </citation>
    <scope>NUCLEOTIDE SEQUENCE</scope>
    <source>
        <strain evidence="1">LY1</strain>
    </source>
</reference>
<protein>
    <recommendedName>
        <fullName evidence="3">DUF2187 domain-containing protein</fullName>
    </recommendedName>
</protein>